<dbReference type="EMBL" id="BAABUK010000011">
    <property type="protein sequence ID" value="GAA5811765.1"/>
    <property type="molecule type" value="Genomic_DNA"/>
</dbReference>
<dbReference type="Gene3D" id="3.30.710.10">
    <property type="entry name" value="Potassium Channel Kv1.1, Chain A"/>
    <property type="match status" value="1"/>
</dbReference>
<evidence type="ECO:0000313" key="3">
    <source>
        <dbReference type="Proteomes" id="UP001473302"/>
    </source>
</evidence>
<dbReference type="InterPro" id="IPR011333">
    <property type="entry name" value="SKP1/BTB/POZ_sf"/>
</dbReference>
<gene>
    <name evidence="2" type="ORF">MFLAVUS_005208</name>
</gene>
<dbReference type="PANTHER" id="PTHR47369">
    <property type="entry name" value="BTB/POZ DOMAIN-CONTAINING PROTEIN"/>
    <property type="match status" value="1"/>
</dbReference>
<evidence type="ECO:0008006" key="4">
    <source>
        <dbReference type="Google" id="ProtNLM"/>
    </source>
</evidence>
<name>A0ABP9YY19_9FUNG</name>
<feature type="compositionally biased region" description="Basic and acidic residues" evidence="1">
    <location>
        <begin position="498"/>
        <end position="507"/>
    </location>
</feature>
<reference evidence="2 3" key="1">
    <citation type="submission" date="2024-04" db="EMBL/GenBank/DDBJ databases">
        <title>genome sequences of Mucor flavus KT1a and Helicostylum pulchrum KT1b strains isolated from the surface of a dry-aged beef.</title>
        <authorList>
            <person name="Toyotome T."/>
            <person name="Hosono M."/>
            <person name="Torimaru M."/>
            <person name="Fukuda K."/>
            <person name="Mikami N."/>
        </authorList>
    </citation>
    <scope>NUCLEOTIDE SEQUENCE [LARGE SCALE GENOMIC DNA]</scope>
    <source>
        <strain evidence="2 3">KT1a</strain>
    </source>
</reference>
<feature type="region of interest" description="Disordered" evidence="1">
    <location>
        <begin position="489"/>
        <end position="514"/>
    </location>
</feature>
<evidence type="ECO:0000313" key="2">
    <source>
        <dbReference type="EMBL" id="GAA5811765.1"/>
    </source>
</evidence>
<comment type="caution">
    <text evidence="2">The sequence shown here is derived from an EMBL/GenBank/DDBJ whole genome shotgun (WGS) entry which is preliminary data.</text>
</comment>
<organism evidence="2 3">
    <name type="scientific">Mucor flavus</name>
    <dbReference type="NCBI Taxonomy" id="439312"/>
    <lineage>
        <taxon>Eukaryota</taxon>
        <taxon>Fungi</taxon>
        <taxon>Fungi incertae sedis</taxon>
        <taxon>Mucoromycota</taxon>
        <taxon>Mucoromycotina</taxon>
        <taxon>Mucoromycetes</taxon>
        <taxon>Mucorales</taxon>
        <taxon>Mucorineae</taxon>
        <taxon>Mucoraceae</taxon>
        <taxon>Mucor</taxon>
    </lineage>
</organism>
<accession>A0ABP9YY19</accession>
<protein>
    <recommendedName>
        <fullName evidence="4">BTB domain-containing protein</fullName>
    </recommendedName>
</protein>
<sequence length="724" mass="82927">MASNKLERYLMENMFEKSLYSDISLVFQHPSYPFAMRYNVHKSIISQSPYFYKLLGNLQNIPQAQDSPTNTTERDSSSVTTSLTIDLSTALTSCGFVLAPFHHIVQRKWQKTTKSRANTNPILSCHIRFALQWMYSLDKSKLIHTIQDDDTLRILSISVLFDLHDLTHACVERYTADQLSLTSIMRDLEIICQLPRGHDAYLKLRDASLLLLFRFGPENPARLAMLPVDYMADVLCSDLLFIESEFERYYLLRSVLASFMQSLGKITWTPTGPVDQDAKRLSGFVRPLPHQKSRSILSATSVRERKRKRIPSEDLEDTVLHVPHLNRLSFTALVPFEKLVADDSSGGVIDKATVLSYLLKTTVNYSNMTFDQLTSVRHDGIVDEGIVFRALWQRQALERVLFPLTYHQQTQEQIPVHRPVYNDGDHSAALDEYFDVDDSDAQENRRRLLLGTPRFRFKTSLFISPPTEANDWVCQEIEPIELSKEDLHAFDDDDDDHGNDKNGKEDGESSDGSIWALSDNEEVETLQVGTTGLTTSTTRPPLPPYKIYQKSFYSEAETILGISYRVQIEAQVMPRHRLFIQDHHQQQQQQQSSEDDICLDENVMVCRFELQRDKKQIGLQQLNVVKSEGASEPEKKPEEGVREKTKIHYWIHCLNRHEGILQNDRIDPEDRVLVAVTEQCEREHGEPGEMEPGYVGQVLINVDLNKGTTIDATVALEIFGFQKV</sequence>
<evidence type="ECO:0000256" key="1">
    <source>
        <dbReference type="SAM" id="MobiDB-lite"/>
    </source>
</evidence>
<dbReference type="PANTHER" id="PTHR47369:SF1">
    <property type="entry name" value="BTB_POZ DOMAIN-CONTAINING PROTEIN"/>
    <property type="match status" value="1"/>
</dbReference>
<keyword evidence="3" id="KW-1185">Reference proteome</keyword>
<dbReference type="Proteomes" id="UP001473302">
    <property type="component" value="Unassembled WGS sequence"/>
</dbReference>
<proteinExistence type="predicted"/>